<feature type="compositionally biased region" description="Basic and acidic residues" evidence="2">
    <location>
        <begin position="747"/>
        <end position="757"/>
    </location>
</feature>
<feature type="region of interest" description="Disordered" evidence="2">
    <location>
        <begin position="351"/>
        <end position="401"/>
    </location>
</feature>
<dbReference type="OrthoDB" id="68076at2759"/>
<evidence type="ECO:0000313" key="6">
    <source>
        <dbReference type="Proteomes" id="UP000789390"/>
    </source>
</evidence>
<keyword evidence="6" id="KW-1185">Reference proteome</keyword>
<feature type="region of interest" description="Disordered" evidence="2">
    <location>
        <begin position="1019"/>
        <end position="1139"/>
    </location>
</feature>
<feature type="region of interest" description="Disordered" evidence="2">
    <location>
        <begin position="1241"/>
        <end position="1315"/>
    </location>
</feature>
<feature type="compositionally biased region" description="Polar residues" evidence="2">
    <location>
        <begin position="1302"/>
        <end position="1315"/>
    </location>
</feature>
<dbReference type="InterPro" id="IPR026947">
    <property type="entry name" value="UBN_middle_dom"/>
</dbReference>
<dbReference type="GO" id="GO:0005634">
    <property type="term" value="C:nucleus"/>
    <property type="evidence" value="ECO:0007669"/>
    <property type="project" value="TreeGrafter"/>
</dbReference>
<feature type="domain" description="Hpc2-related" evidence="3">
    <location>
        <begin position="119"/>
        <end position="170"/>
    </location>
</feature>
<comment type="caution">
    <text evidence="5">The sequence shown here is derived from an EMBL/GenBank/DDBJ whole genome shotgun (WGS) entry which is preliminary data.</text>
</comment>
<dbReference type="PANTHER" id="PTHR21669:SF28">
    <property type="entry name" value="YEMANUCLEIN"/>
    <property type="match status" value="1"/>
</dbReference>
<feature type="compositionally biased region" description="Polar residues" evidence="2">
    <location>
        <begin position="1241"/>
        <end position="1256"/>
    </location>
</feature>
<dbReference type="Pfam" id="PF08729">
    <property type="entry name" value="HUN"/>
    <property type="match status" value="1"/>
</dbReference>
<feature type="region of interest" description="Disordered" evidence="2">
    <location>
        <begin position="174"/>
        <end position="280"/>
    </location>
</feature>
<feature type="compositionally biased region" description="Basic and acidic residues" evidence="2">
    <location>
        <begin position="294"/>
        <end position="304"/>
    </location>
</feature>
<sequence length="1315" mass="143502">MSEPKRIALIPLAASAADAVQAPLPTTKKDKKSATVIVKTHRFSLTLPDSTEKSCPEFNFADLISSLTKKKEGHTTNGSTPVATGHPQLDPFADDDEDQLRGIAKKFEEKYGLPASKKKKSRKYDDYVDLGAGYDENDPFIDNTDAYDEIVPAEVTTAHGGFYINSGALEFKPVEKRSDSESESESESSESESEDSLSEASTTPISTNKKRRVIESDDEDSPEEIQLNGSEGEEAEAKKKKLRLDESNIVQQAKRKKLSPPPESGVISETSSVSVKKPRTSVKELLQHKRELEKAVTESVEKPAKNFNNNVSVPPTVAVSTPPPVKEQLQLKRDKEKDVVDLSIASKVTVETSVVTTDSSSDSSDSSSDSSESESGGDEDEDGRDADMMKGENDPDAKLPNNLTAATLAVIEDIKKAAASSDQQGKCRFFSPEINRLLLAIELQARQYSCSKRQAIYTHLTGFLPCTKHTLLKRAKNLVLEDFESQLKPAIRKLQQSVEKVIGEQIERHATQCQRLADAKDPELEPAGGTDDEDKKPEKSNKTPQPRRRFLWSKEMRAILNKVVYLKADCFNWSKLRKETAADYLLRFLDTEIRLLWPKGWMTAKILYKESQEAHSFVTSKSKLNPTLKKPSIPRSGLVDALALPVTPSALSLNAASTPVGSSSISKEIKKSQLKDRMLSAAAQPVARQDSNSVHHRSDSAPNLSSGKIDKFRSEMGMSSTRVDNGVKSDTSKHRQRTDPTCSAARTEIHHITKDPNKASFRQSEISHSTNHSRTTDSNPSNNSRSDHASESVKPRSETPTSKGNPVQVRSDLGIVKNDAPTSSSRSNKVDSIKPRHDSNLARGSEGNKQLRTDNTAASSDLKSSTGLRGTENKQSRWENITPSELKNRFEHVQNAPKVESTTNKLDLNSSEVNSAGNSKLGKNSKSTPAAVGPSLNSLASFVDSGLRWTEPGCVLDLSDDQQQPRQTLKTAELSVRADSIIVKDSVPKVEETEDEESMLQRDLAMVLEEISQITRLVENKDLTQAPPQMTKSSDSRTKSVIKTTGSLSTSHSPASAPSLTSNPSSRQLTTSGSVLPPKLTSATRTPPPPPLTVSTPVSRISNSPTGANTSVNLISPTQTHSSRTMSPVSSSGQGKYNSSISKLLSNEFMTPPTAHSSSRHAAGNFFNSEHLSPEKRKPDATSTQQPLPPLPAHQQHVNTNSIPRSSPNAMFRNYPSSSAQAVSTPTISLTMRNSHSIESLIQTKKSPTESSSHRSAGNAHPGQQTAQSQQLPQPSVSKHDPLSIFMTQKNSQKSTHGDYNYYTQPGTGHHQQSS</sequence>
<feature type="compositionally biased region" description="Polar residues" evidence="2">
    <location>
        <begin position="1286"/>
        <end position="1295"/>
    </location>
</feature>
<feature type="compositionally biased region" description="Polar residues" evidence="2">
    <location>
        <begin position="900"/>
        <end position="928"/>
    </location>
</feature>
<gene>
    <name evidence="5" type="ORF">DGAL_LOCUS15764</name>
</gene>
<dbReference type="InterPro" id="IPR014840">
    <property type="entry name" value="HRD"/>
</dbReference>
<feature type="compositionally biased region" description="Low complexity" evidence="2">
    <location>
        <begin position="351"/>
        <end position="370"/>
    </location>
</feature>
<feature type="compositionally biased region" description="Polar residues" evidence="2">
    <location>
        <begin position="1198"/>
        <end position="1229"/>
    </location>
</feature>
<protein>
    <recommendedName>
        <fullName evidence="7">Ubinuclein-2</fullName>
    </recommendedName>
</protein>
<feature type="region of interest" description="Disordered" evidence="2">
    <location>
        <begin position="676"/>
        <end position="931"/>
    </location>
</feature>
<feature type="compositionally biased region" description="Polar residues" evidence="2">
    <location>
        <begin position="847"/>
        <end position="868"/>
    </location>
</feature>
<feature type="domain" description="Ubinuclein middle" evidence="4">
    <location>
        <begin position="399"/>
        <end position="609"/>
    </location>
</feature>
<proteinExistence type="predicted"/>
<organism evidence="5 6">
    <name type="scientific">Daphnia galeata</name>
    <dbReference type="NCBI Taxonomy" id="27404"/>
    <lineage>
        <taxon>Eukaryota</taxon>
        <taxon>Metazoa</taxon>
        <taxon>Ecdysozoa</taxon>
        <taxon>Arthropoda</taxon>
        <taxon>Crustacea</taxon>
        <taxon>Branchiopoda</taxon>
        <taxon>Diplostraca</taxon>
        <taxon>Cladocera</taxon>
        <taxon>Anomopoda</taxon>
        <taxon>Daphniidae</taxon>
        <taxon>Daphnia</taxon>
    </lineage>
</organism>
<dbReference type="Proteomes" id="UP000789390">
    <property type="component" value="Unassembled WGS sequence"/>
</dbReference>
<evidence type="ECO:0000259" key="3">
    <source>
        <dbReference type="Pfam" id="PF08729"/>
    </source>
</evidence>
<accession>A0A8J2S9N0</accession>
<feature type="compositionally biased region" description="Low complexity" evidence="2">
    <location>
        <begin position="311"/>
        <end position="320"/>
    </location>
</feature>
<reference evidence="5" key="1">
    <citation type="submission" date="2021-11" db="EMBL/GenBank/DDBJ databases">
        <authorList>
            <person name="Schell T."/>
        </authorList>
    </citation>
    <scope>NUCLEOTIDE SEQUENCE</scope>
    <source>
        <strain evidence="5">M5</strain>
    </source>
</reference>
<evidence type="ECO:0008006" key="7">
    <source>
        <dbReference type="Google" id="ProtNLM"/>
    </source>
</evidence>
<feature type="compositionally biased region" description="Low complexity" evidence="2">
    <location>
        <begin position="1262"/>
        <end position="1275"/>
    </location>
</feature>
<feature type="region of interest" description="Disordered" evidence="2">
    <location>
        <begin position="1170"/>
        <end position="1229"/>
    </location>
</feature>
<feature type="compositionally biased region" description="Polar residues" evidence="2">
    <location>
        <begin position="1101"/>
        <end position="1139"/>
    </location>
</feature>
<dbReference type="GO" id="GO:0006325">
    <property type="term" value="P:chromatin organization"/>
    <property type="evidence" value="ECO:0007669"/>
    <property type="project" value="TreeGrafter"/>
</dbReference>
<keyword evidence="1" id="KW-0597">Phosphoprotein</keyword>
<feature type="compositionally biased region" description="Basic and acidic residues" evidence="2">
    <location>
        <begin position="785"/>
        <end position="797"/>
    </location>
</feature>
<dbReference type="PANTHER" id="PTHR21669">
    <property type="entry name" value="CAPZ-INTERACTING PROTEIN AND RELATED PROTEINS"/>
    <property type="match status" value="1"/>
</dbReference>
<dbReference type="EMBL" id="CAKKLH010000321">
    <property type="protein sequence ID" value="CAH0112053.1"/>
    <property type="molecule type" value="Genomic_DNA"/>
</dbReference>
<feature type="compositionally biased region" description="Acidic residues" evidence="2">
    <location>
        <begin position="371"/>
        <end position="384"/>
    </location>
</feature>
<feature type="compositionally biased region" description="Polar residues" evidence="2">
    <location>
        <begin position="760"/>
        <end position="784"/>
    </location>
</feature>
<evidence type="ECO:0000256" key="1">
    <source>
        <dbReference type="ARBA" id="ARBA00022553"/>
    </source>
</evidence>
<evidence type="ECO:0000313" key="5">
    <source>
        <dbReference type="EMBL" id="CAH0112053.1"/>
    </source>
</evidence>
<evidence type="ECO:0000259" key="4">
    <source>
        <dbReference type="Pfam" id="PF14075"/>
    </source>
</evidence>
<name>A0A8J2S9N0_9CRUS</name>
<feature type="compositionally biased region" description="Polar residues" evidence="2">
    <location>
        <begin position="1026"/>
        <end position="1074"/>
    </location>
</feature>
<feature type="compositionally biased region" description="Acidic residues" evidence="2">
    <location>
        <begin position="181"/>
        <end position="197"/>
    </location>
</feature>
<feature type="compositionally biased region" description="Basic and acidic residues" evidence="2">
    <location>
        <begin position="828"/>
        <end position="840"/>
    </location>
</feature>
<feature type="compositionally biased region" description="Basic and acidic residues" evidence="2">
    <location>
        <begin position="385"/>
        <end position="397"/>
    </location>
</feature>
<evidence type="ECO:0000256" key="2">
    <source>
        <dbReference type="SAM" id="MobiDB-lite"/>
    </source>
</evidence>
<feature type="region of interest" description="Disordered" evidence="2">
    <location>
        <begin position="517"/>
        <end position="547"/>
    </location>
</feature>
<dbReference type="Pfam" id="PF14075">
    <property type="entry name" value="UBN_AB"/>
    <property type="match status" value="1"/>
</dbReference>
<feature type="region of interest" description="Disordered" evidence="2">
    <location>
        <begin position="294"/>
        <end position="337"/>
    </location>
</feature>
<feature type="region of interest" description="Disordered" evidence="2">
    <location>
        <begin position="71"/>
        <end position="91"/>
    </location>
</feature>